<accession>A0A0A9EED1</accession>
<reference evidence="1" key="2">
    <citation type="journal article" date="2015" name="Data Brief">
        <title>Shoot transcriptome of the giant reed, Arundo donax.</title>
        <authorList>
            <person name="Barrero R.A."/>
            <person name="Guerrero F.D."/>
            <person name="Moolhuijzen P."/>
            <person name="Goolsby J.A."/>
            <person name="Tidwell J."/>
            <person name="Bellgard S.E."/>
            <person name="Bellgard M.I."/>
        </authorList>
    </citation>
    <scope>NUCLEOTIDE SEQUENCE</scope>
    <source>
        <tissue evidence="1">Shoot tissue taken approximately 20 cm above the soil surface</tissue>
    </source>
</reference>
<dbReference type="AlphaFoldDB" id="A0A0A9EED1"/>
<name>A0A0A9EED1_ARUDO</name>
<organism evidence="1">
    <name type="scientific">Arundo donax</name>
    <name type="common">Giant reed</name>
    <name type="synonym">Donax arundinaceus</name>
    <dbReference type="NCBI Taxonomy" id="35708"/>
    <lineage>
        <taxon>Eukaryota</taxon>
        <taxon>Viridiplantae</taxon>
        <taxon>Streptophyta</taxon>
        <taxon>Embryophyta</taxon>
        <taxon>Tracheophyta</taxon>
        <taxon>Spermatophyta</taxon>
        <taxon>Magnoliopsida</taxon>
        <taxon>Liliopsida</taxon>
        <taxon>Poales</taxon>
        <taxon>Poaceae</taxon>
        <taxon>PACMAD clade</taxon>
        <taxon>Arundinoideae</taxon>
        <taxon>Arundineae</taxon>
        <taxon>Arundo</taxon>
    </lineage>
</organism>
<sequence length="49" mass="5877">MICRSLNYLFIWKNRRYIIVYNYPLISPIETSSTAVLTNRLLVWLLSLD</sequence>
<evidence type="ECO:0000313" key="1">
    <source>
        <dbReference type="EMBL" id="JAD96220.1"/>
    </source>
</evidence>
<reference evidence="1" key="1">
    <citation type="submission" date="2014-09" db="EMBL/GenBank/DDBJ databases">
        <authorList>
            <person name="Magalhaes I.L.F."/>
            <person name="Oliveira U."/>
            <person name="Santos F.R."/>
            <person name="Vidigal T.H.D.A."/>
            <person name="Brescovit A.D."/>
            <person name="Santos A.J."/>
        </authorList>
    </citation>
    <scope>NUCLEOTIDE SEQUENCE</scope>
    <source>
        <tissue evidence="1">Shoot tissue taken approximately 20 cm above the soil surface</tissue>
    </source>
</reference>
<protein>
    <submittedName>
        <fullName evidence="1">Uncharacterized protein</fullName>
    </submittedName>
</protein>
<proteinExistence type="predicted"/>
<dbReference type="EMBL" id="GBRH01201675">
    <property type="protein sequence ID" value="JAD96220.1"/>
    <property type="molecule type" value="Transcribed_RNA"/>
</dbReference>